<dbReference type="Pfam" id="PF13581">
    <property type="entry name" value="HATPase_c_2"/>
    <property type="match status" value="1"/>
</dbReference>
<dbReference type="PANTHER" id="PTHR35526:SF3">
    <property type="entry name" value="ANTI-SIGMA-F FACTOR RSBW"/>
    <property type="match status" value="1"/>
</dbReference>
<dbReference type="RefSeq" id="WP_185091509.1">
    <property type="nucleotide sequence ID" value="NZ_JBEOZW010000020.1"/>
</dbReference>
<dbReference type="PANTHER" id="PTHR35526">
    <property type="entry name" value="ANTI-SIGMA-F FACTOR RSBW-RELATED"/>
    <property type="match status" value="1"/>
</dbReference>
<evidence type="ECO:0000313" key="4">
    <source>
        <dbReference type="Proteomes" id="UP001470023"/>
    </source>
</evidence>
<comment type="caution">
    <text evidence="3">The sequence shown here is derived from an EMBL/GenBank/DDBJ whole genome shotgun (WGS) entry which is preliminary data.</text>
</comment>
<proteinExistence type="predicted"/>
<keyword evidence="1" id="KW-0418">Kinase</keyword>
<dbReference type="Proteomes" id="UP001470023">
    <property type="component" value="Unassembled WGS sequence"/>
</dbReference>
<dbReference type="GO" id="GO:0005524">
    <property type="term" value="F:ATP binding"/>
    <property type="evidence" value="ECO:0007669"/>
    <property type="project" value="UniProtKB-KW"/>
</dbReference>
<dbReference type="SUPFAM" id="SSF55874">
    <property type="entry name" value="ATPase domain of HSP90 chaperone/DNA topoisomerase II/histidine kinase"/>
    <property type="match status" value="1"/>
</dbReference>
<protein>
    <submittedName>
        <fullName evidence="3">ATP-binding protein</fullName>
    </submittedName>
</protein>
<dbReference type="InterPro" id="IPR003594">
    <property type="entry name" value="HATPase_dom"/>
</dbReference>
<reference evidence="3 4" key="1">
    <citation type="submission" date="2024-06" db="EMBL/GenBank/DDBJ databases">
        <title>The Natural Products Discovery Center: Release of the First 8490 Sequenced Strains for Exploring Actinobacteria Biosynthetic Diversity.</title>
        <authorList>
            <person name="Kalkreuter E."/>
            <person name="Kautsar S.A."/>
            <person name="Yang D."/>
            <person name="Bader C.D."/>
            <person name="Teijaro C.N."/>
            <person name="Fluegel L."/>
            <person name="Davis C.M."/>
            <person name="Simpson J.R."/>
            <person name="Lauterbach L."/>
            <person name="Steele A.D."/>
            <person name="Gui C."/>
            <person name="Meng S."/>
            <person name="Li G."/>
            <person name="Viehrig K."/>
            <person name="Ye F."/>
            <person name="Su P."/>
            <person name="Kiefer A.F."/>
            <person name="Nichols A."/>
            <person name="Cepeda A.J."/>
            <person name="Yan W."/>
            <person name="Fan B."/>
            <person name="Jiang Y."/>
            <person name="Adhikari A."/>
            <person name="Zheng C.-J."/>
            <person name="Schuster L."/>
            <person name="Cowan T.M."/>
            <person name="Smanski M.J."/>
            <person name="Chevrette M.G."/>
            <person name="De Carvalho L.P.S."/>
            <person name="Shen B."/>
        </authorList>
    </citation>
    <scope>NUCLEOTIDE SEQUENCE [LARGE SCALE GENOMIC DNA]</scope>
    <source>
        <strain evidence="3 4">NPDC001166</strain>
    </source>
</reference>
<keyword evidence="3" id="KW-0547">Nucleotide-binding</keyword>
<evidence type="ECO:0000313" key="3">
    <source>
        <dbReference type="EMBL" id="MER6434034.1"/>
    </source>
</evidence>
<dbReference type="CDD" id="cd16936">
    <property type="entry name" value="HATPase_RsbW-like"/>
    <property type="match status" value="1"/>
</dbReference>
<keyword evidence="1" id="KW-0808">Transferase</keyword>
<dbReference type="InterPro" id="IPR050267">
    <property type="entry name" value="Anti-sigma-factor_SerPK"/>
</dbReference>
<keyword evidence="4" id="KW-1185">Reference proteome</keyword>
<gene>
    <name evidence="3" type="ORF">ABT272_41000</name>
</gene>
<accession>A0ABV1UJX6</accession>
<name>A0ABV1UJX6_9ACTN</name>
<feature type="domain" description="Histidine kinase/HSP90-like ATPase" evidence="2">
    <location>
        <begin position="39"/>
        <end position="145"/>
    </location>
</feature>
<keyword evidence="1" id="KW-0723">Serine/threonine-protein kinase</keyword>
<sequence length="148" mass="16346">MATDDRHRFVCRCEWPGGVWRRTHGEFPALLMLDSDGSSIGEARRAAAQYTAACCPPVDAGDVELIVSELCTNAYRHATGWWRLCVHAHQGRLVLDVDDASTTPPRPRDPDNVHGTGGLGLLLVAQLADEQRLLRYPAGKTVRVVLRF</sequence>
<evidence type="ECO:0000259" key="2">
    <source>
        <dbReference type="Pfam" id="PF13581"/>
    </source>
</evidence>
<keyword evidence="3" id="KW-0067">ATP-binding</keyword>
<evidence type="ECO:0000256" key="1">
    <source>
        <dbReference type="ARBA" id="ARBA00022527"/>
    </source>
</evidence>
<dbReference type="EMBL" id="JBEPAZ010000079">
    <property type="protein sequence ID" value="MER6434034.1"/>
    <property type="molecule type" value="Genomic_DNA"/>
</dbReference>
<dbReference type="Gene3D" id="3.30.565.10">
    <property type="entry name" value="Histidine kinase-like ATPase, C-terminal domain"/>
    <property type="match status" value="1"/>
</dbReference>
<dbReference type="InterPro" id="IPR036890">
    <property type="entry name" value="HATPase_C_sf"/>
</dbReference>
<organism evidence="3 4">
    <name type="scientific">Streptomyces sp. 900105245</name>
    <dbReference type="NCBI Taxonomy" id="3154379"/>
    <lineage>
        <taxon>Bacteria</taxon>
        <taxon>Bacillati</taxon>
        <taxon>Actinomycetota</taxon>
        <taxon>Actinomycetes</taxon>
        <taxon>Kitasatosporales</taxon>
        <taxon>Streptomycetaceae</taxon>
        <taxon>Streptomyces</taxon>
    </lineage>
</organism>